<feature type="region of interest" description="Disordered" evidence="11">
    <location>
        <begin position="569"/>
        <end position="611"/>
    </location>
</feature>
<evidence type="ECO:0000313" key="13">
    <source>
        <dbReference type="EMBL" id="KAJ2779046.1"/>
    </source>
</evidence>
<dbReference type="EMBL" id="JANBUM010000318">
    <property type="protein sequence ID" value="KAJ2779046.1"/>
    <property type="molecule type" value="Genomic_DNA"/>
</dbReference>
<protein>
    <recommendedName>
        <fullName evidence="4">COPII coat assembly protein SEC16</fullName>
    </recommendedName>
    <alternativeName>
        <fullName evidence="3">COPII coat assembly protein sec16</fullName>
    </alternativeName>
    <alternativeName>
        <fullName evidence="9 10">protein transport protein SEC16</fullName>
    </alternativeName>
</protein>
<evidence type="ECO:0000256" key="1">
    <source>
        <dbReference type="ARBA" id="ARBA00004240"/>
    </source>
</evidence>
<dbReference type="GO" id="GO:0070971">
    <property type="term" value="C:endoplasmic reticulum exit site"/>
    <property type="evidence" value="ECO:0007669"/>
    <property type="project" value="TreeGrafter"/>
</dbReference>
<evidence type="ECO:0000256" key="7">
    <source>
        <dbReference type="ARBA" id="ARBA00022892"/>
    </source>
</evidence>
<evidence type="ECO:0000256" key="6">
    <source>
        <dbReference type="ARBA" id="ARBA00022824"/>
    </source>
</evidence>
<dbReference type="Gene3D" id="1.25.40.1030">
    <property type="match status" value="1"/>
</dbReference>
<evidence type="ECO:0000256" key="5">
    <source>
        <dbReference type="ARBA" id="ARBA00022448"/>
    </source>
</evidence>
<evidence type="ECO:0000259" key="12">
    <source>
        <dbReference type="Pfam" id="PF12931"/>
    </source>
</evidence>
<dbReference type="OrthoDB" id="8918678at2759"/>
<dbReference type="GO" id="GO:0012507">
    <property type="term" value="C:ER to Golgi transport vesicle membrane"/>
    <property type="evidence" value="ECO:0007669"/>
    <property type="project" value="TreeGrafter"/>
</dbReference>
<feature type="compositionally biased region" description="Low complexity" evidence="11">
    <location>
        <begin position="777"/>
        <end position="795"/>
    </location>
</feature>
<evidence type="ECO:0000256" key="3">
    <source>
        <dbReference type="ARBA" id="ARBA00020746"/>
    </source>
</evidence>
<keyword evidence="14" id="KW-1185">Reference proteome</keyword>
<feature type="region of interest" description="Disordered" evidence="11">
    <location>
        <begin position="251"/>
        <end position="279"/>
    </location>
</feature>
<keyword evidence="7" id="KW-0931">ER-Golgi transport</keyword>
<dbReference type="CDD" id="cd09233">
    <property type="entry name" value="ACE1-Sec16-like"/>
    <property type="match status" value="1"/>
</dbReference>
<dbReference type="GO" id="GO:0016192">
    <property type="term" value="P:vesicle-mediated transport"/>
    <property type="evidence" value="ECO:0007669"/>
    <property type="project" value="UniProtKB-KW"/>
</dbReference>
<evidence type="ECO:0000256" key="10">
    <source>
        <dbReference type="ARBA" id="ARBA00030878"/>
    </source>
</evidence>
<accession>A0A9W8LG29</accession>
<keyword evidence="5" id="KW-0813">Transport</keyword>
<evidence type="ECO:0000256" key="8">
    <source>
        <dbReference type="ARBA" id="ARBA00024687"/>
    </source>
</evidence>
<evidence type="ECO:0000256" key="9">
    <source>
        <dbReference type="ARBA" id="ARBA00030650"/>
    </source>
</evidence>
<gene>
    <name evidence="13" type="ORF">GGI15_004002</name>
</gene>
<dbReference type="Proteomes" id="UP001140172">
    <property type="component" value="Unassembled WGS sequence"/>
</dbReference>
<feature type="compositionally biased region" description="Polar residues" evidence="11">
    <location>
        <begin position="583"/>
        <end position="593"/>
    </location>
</feature>
<dbReference type="GO" id="GO:0070973">
    <property type="term" value="P:protein localization to endoplasmic reticulum exit site"/>
    <property type="evidence" value="ECO:0007669"/>
    <property type="project" value="TreeGrafter"/>
</dbReference>
<feature type="domain" description="Sec16 Sec23-binding" evidence="12">
    <location>
        <begin position="438"/>
        <end position="559"/>
    </location>
</feature>
<comment type="similarity">
    <text evidence="2">Belongs to the SEC16 family.</text>
</comment>
<comment type="caution">
    <text evidence="13">The sequence shown here is derived from an EMBL/GenBank/DDBJ whole genome shotgun (WGS) entry which is preliminary data.</text>
</comment>
<feature type="region of interest" description="Disordered" evidence="11">
    <location>
        <begin position="405"/>
        <end position="425"/>
    </location>
</feature>
<name>A0A9W8LG29_9FUNG</name>
<dbReference type="AlphaFoldDB" id="A0A9W8LG29"/>
<feature type="compositionally biased region" description="Basic and acidic residues" evidence="11">
    <location>
        <begin position="258"/>
        <end position="267"/>
    </location>
</feature>
<dbReference type="PANTHER" id="PTHR13402:SF6">
    <property type="entry name" value="SECRETORY 16, ISOFORM I"/>
    <property type="match status" value="1"/>
</dbReference>
<keyword evidence="6" id="KW-0256">Endoplasmic reticulum</keyword>
<evidence type="ECO:0000313" key="14">
    <source>
        <dbReference type="Proteomes" id="UP001140172"/>
    </source>
</evidence>
<comment type="function">
    <text evidence="8">Involved in the initiation of assembly of the COPII coat required for the formation of transport vesicles from the endoplasmic reticulum (ER) and the selection of cargo molecules. Also involved in autophagy.</text>
</comment>
<evidence type="ECO:0000256" key="4">
    <source>
        <dbReference type="ARBA" id="ARBA00021659"/>
    </source>
</evidence>
<dbReference type="GO" id="GO:0007030">
    <property type="term" value="P:Golgi organization"/>
    <property type="evidence" value="ECO:0007669"/>
    <property type="project" value="TreeGrafter"/>
</dbReference>
<dbReference type="PANTHER" id="PTHR13402">
    <property type="entry name" value="RGPR-RELATED"/>
    <property type="match status" value="1"/>
</dbReference>
<dbReference type="Pfam" id="PF12931">
    <property type="entry name" value="TPR_Sec16"/>
    <property type="match status" value="2"/>
</dbReference>
<proteinExistence type="inferred from homology"/>
<organism evidence="13 14">
    <name type="scientific">Coemansia interrupta</name>
    <dbReference type="NCBI Taxonomy" id="1126814"/>
    <lineage>
        <taxon>Eukaryota</taxon>
        <taxon>Fungi</taxon>
        <taxon>Fungi incertae sedis</taxon>
        <taxon>Zoopagomycota</taxon>
        <taxon>Kickxellomycotina</taxon>
        <taxon>Kickxellomycetes</taxon>
        <taxon>Kickxellales</taxon>
        <taxon>Kickxellaceae</taxon>
        <taxon>Coemansia</taxon>
    </lineage>
</organism>
<feature type="domain" description="Sec16 Sec23-binding" evidence="12">
    <location>
        <begin position="157"/>
        <end position="398"/>
    </location>
</feature>
<feature type="compositionally biased region" description="Basic and acidic residues" evidence="11">
    <location>
        <begin position="757"/>
        <end position="767"/>
    </location>
</feature>
<feature type="compositionally biased region" description="Basic and acidic residues" evidence="11">
    <location>
        <begin position="703"/>
        <end position="719"/>
    </location>
</feature>
<feature type="compositionally biased region" description="Low complexity" evidence="11">
    <location>
        <begin position="855"/>
        <end position="864"/>
    </location>
</feature>
<feature type="region of interest" description="Disordered" evidence="11">
    <location>
        <begin position="757"/>
        <end position="891"/>
    </location>
</feature>
<sequence length="891" mass="93494">MFPHNVQRFNMYDSGKASKVAPGMLQIQQLSAIVPAEACSNGNLSLLGVPLLAGETTRAMLIKRRDAAVIGAKAWIEAARASSAPPSDDEIVLYRVIIAMLEAYGSASDSAKPLDMSAVLDVLRSRIKSQPVSAPVQDSAAEVPPISNGNKQQLEQIEYLLLAGNRKEAIDTACRQGLWTHALIIASCTGKDLWQAVVSAYTKSVLSGSHSALGIQYRMFSGLGAGALDDPRPFHGLDQDSKDDEFITAANLGNSSHTRTDPLRQDEPAANGSSTDADGAYGETVTADWARVLSLMLANRTSGDQDAMMLLGDRLKSEGSTVEAHICYALTRQGKAIFTPDSADSRPRAVLLGASETVRATGHGILSFDMAMTRFSHYYRKPSAMFATELYELLYALKTASATESQSSGTGAASPSSNGASATAAAAPASSQHGAKPATLLCLPHLQAYKLYYAWWLVDCGHVALASRYCDAVLGILATLPPGIAVPFISNSLVQELRNLRERLSGAGMTSTKAAEIVGDDSAIGGATSKSWLSRAMPRPSFTSLMTVFDSSIDKFITGADGNRISLEPGATPGKFEVGPDRQTAQSIGGSEQTVHKNPARPLGAVAWDGRTPSPHALAASVSAAGSTDGYLASYSSPRQSMDGRPSISSIHRDSNPEPPRMFTPSNFGLQNEPKPASVQPGQGKARPSTDGPRSSTPSGRPSVDKKGDKADGQADDKAGSGVFGIIKSLWGGRKNQANLGEESNFVYDPALKRWVDKNAQGGHEDVGPPPPPPPSMMKFQPQPQPQQQSMSVPPGMAYGLPPAPASMPGSTGGLAAPPFHANGMTGASRPPSVIPPLANADLSRAGTPGSMFESPSPAMAGGTPAPPPSSGSRQVRRRGARSKYVDLVGQ</sequence>
<evidence type="ECO:0000256" key="11">
    <source>
        <dbReference type="SAM" id="MobiDB-lite"/>
    </source>
</evidence>
<comment type="subcellular location">
    <subcellularLocation>
        <location evidence="1">Endoplasmic reticulum</location>
    </subcellularLocation>
</comment>
<feature type="compositionally biased region" description="Low complexity" evidence="11">
    <location>
        <begin position="692"/>
        <end position="702"/>
    </location>
</feature>
<dbReference type="InterPro" id="IPR024298">
    <property type="entry name" value="Sec16_Sec23-bd"/>
</dbReference>
<feature type="region of interest" description="Disordered" evidence="11">
    <location>
        <begin position="633"/>
        <end position="722"/>
    </location>
</feature>
<reference evidence="13" key="1">
    <citation type="submission" date="2022-07" db="EMBL/GenBank/DDBJ databases">
        <title>Phylogenomic reconstructions and comparative analyses of Kickxellomycotina fungi.</title>
        <authorList>
            <person name="Reynolds N.K."/>
            <person name="Stajich J.E."/>
            <person name="Barry K."/>
            <person name="Grigoriev I.V."/>
            <person name="Crous P."/>
            <person name="Smith M.E."/>
        </authorList>
    </citation>
    <scope>NUCLEOTIDE SEQUENCE</scope>
    <source>
        <strain evidence="13">BCRC 34489</strain>
    </source>
</reference>
<evidence type="ECO:0000256" key="2">
    <source>
        <dbReference type="ARBA" id="ARBA00005927"/>
    </source>
</evidence>